<comment type="similarity">
    <text evidence="5">Belongs to the methyl-accepting chemotaxis (MCP) protein family.</text>
</comment>
<dbReference type="SMART" id="SM00304">
    <property type="entry name" value="HAMP"/>
    <property type="match status" value="1"/>
</dbReference>
<gene>
    <name evidence="10" type="ORF">FE782_30560</name>
</gene>
<evidence type="ECO:0000256" key="1">
    <source>
        <dbReference type="ARBA" id="ARBA00004236"/>
    </source>
</evidence>
<organism evidence="10 11">
    <name type="scientific">Paenibacillus antri</name>
    <dbReference type="NCBI Taxonomy" id="2582848"/>
    <lineage>
        <taxon>Bacteria</taxon>
        <taxon>Bacillati</taxon>
        <taxon>Bacillota</taxon>
        <taxon>Bacilli</taxon>
        <taxon>Bacillales</taxon>
        <taxon>Paenibacillaceae</taxon>
        <taxon>Paenibacillus</taxon>
    </lineage>
</organism>
<protein>
    <submittedName>
        <fullName evidence="10">HAMP domain-containing protein</fullName>
    </submittedName>
</protein>
<feature type="transmembrane region" description="Helical" evidence="7">
    <location>
        <begin position="43"/>
        <end position="60"/>
    </location>
</feature>
<dbReference type="CDD" id="cd06225">
    <property type="entry name" value="HAMP"/>
    <property type="match status" value="1"/>
</dbReference>
<dbReference type="InterPro" id="IPR004089">
    <property type="entry name" value="MCPsignal_dom"/>
</dbReference>
<comment type="subcellular location">
    <subcellularLocation>
        <location evidence="1">Cell membrane</location>
    </subcellularLocation>
</comment>
<dbReference type="PANTHER" id="PTHR32089">
    <property type="entry name" value="METHYL-ACCEPTING CHEMOTAXIS PROTEIN MCPB"/>
    <property type="match status" value="1"/>
</dbReference>
<keyword evidence="7" id="KW-0812">Transmembrane</keyword>
<evidence type="ECO:0000313" key="10">
    <source>
        <dbReference type="EMBL" id="TLS48480.1"/>
    </source>
</evidence>
<dbReference type="PROSITE" id="PS50885">
    <property type="entry name" value="HAMP"/>
    <property type="match status" value="1"/>
</dbReference>
<keyword evidence="2" id="KW-1003">Cell membrane</keyword>
<dbReference type="Proteomes" id="UP000309676">
    <property type="component" value="Unassembled WGS sequence"/>
</dbReference>
<dbReference type="SMART" id="SM00283">
    <property type="entry name" value="MA"/>
    <property type="match status" value="1"/>
</dbReference>
<reference evidence="10 11" key="1">
    <citation type="submission" date="2019-05" db="EMBL/GenBank/DDBJ databases">
        <authorList>
            <person name="Narsing Rao M.P."/>
            <person name="Li W.J."/>
        </authorList>
    </citation>
    <scope>NUCLEOTIDE SEQUENCE [LARGE SCALE GENOMIC DNA]</scope>
    <source>
        <strain evidence="10 11">SYSU_K30003</strain>
    </source>
</reference>
<evidence type="ECO:0000313" key="11">
    <source>
        <dbReference type="Proteomes" id="UP000309676"/>
    </source>
</evidence>
<dbReference type="AlphaFoldDB" id="A0A5R9G2X5"/>
<dbReference type="CDD" id="cd11386">
    <property type="entry name" value="MCP_signal"/>
    <property type="match status" value="1"/>
</dbReference>
<evidence type="ECO:0000256" key="3">
    <source>
        <dbReference type="ARBA" id="ARBA00023136"/>
    </source>
</evidence>
<accession>A0A5R9G2X5</accession>
<evidence type="ECO:0000256" key="2">
    <source>
        <dbReference type="ARBA" id="ARBA00022475"/>
    </source>
</evidence>
<proteinExistence type="inferred from homology"/>
<comment type="caution">
    <text evidence="10">The sequence shown here is derived from an EMBL/GenBank/DDBJ whole genome shotgun (WGS) entry which is preliminary data.</text>
</comment>
<evidence type="ECO:0000256" key="4">
    <source>
        <dbReference type="ARBA" id="ARBA00023224"/>
    </source>
</evidence>
<dbReference type="GO" id="GO:0007165">
    <property type="term" value="P:signal transduction"/>
    <property type="evidence" value="ECO:0007669"/>
    <property type="project" value="UniProtKB-KW"/>
</dbReference>
<dbReference type="PANTHER" id="PTHR32089:SF112">
    <property type="entry name" value="LYSOZYME-LIKE PROTEIN-RELATED"/>
    <property type="match status" value="1"/>
</dbReference>
<evidence type="ECO:0000259" key="8">
    <source>
        <dbReference type="PROSITE" id="PS50111"/>
    </source>
</evidence>
<dbReference type="Pfam" id="PF00672">
    <property type="entry name" value="HAMP"/>
    <property type="match status" value="1"/>
</dbReference>
<feature type="domain" description="HAMP" evidence="9">
    <location>
        <begin position="62"/>
        <end position="114"/>
    </location>
</feature>
<keyword evidence="4 6" id="KW-0807">Transducer</keyword>
<evidence type="ECO:0000256" key="6">
    <source>
        <dbReference type="PROSITE-ProRule" id="PRU00284"/>
    </source>
</evidence>
<dbReference type="OrthoDB" id="2489132at2"/>
<feature type="transmembrane region" description="Helical" evidence="7">
    <location>
        <begin position="16"/>
        <end position="36"/>
    </location>
</feature>
<dbReference type="EMBL" id="VCIW01000035">
    <property type="protein sequence ID" value="TLS48480.1"/>
    <property type="molecule type" value="Genomic_DNA"/>
</dbReference>
<dbReference type="Pfam" id="PF00015">
    <property type="entry name" value="MCPsignal"/>
    <property type="match status" value="1"/>
</dbReference>
<dbReference type="PROSITE" id="PS50111">
    <property type="entry name" value="CHEMOTAXIS_TRANSDUC_2"/>
    <property type="match status" value="1"/>
</dbReference>
<dbReference type="Gene3D" id="6.10.340.10">
    <property type="match status" value="1"/>
</dbReference>
<keyword evidence="11" id="KW-1185">Reference proteome</keyword>
<dbReference type="GO" id="GO:0005886">
    <property type="term" value="C:plasma membrane"/>
    <property type="evidence" value="ECO:0007669"/>
    <property type="project" value="UniProtKB-SubCell"/>
</dbReference>
<dbReference type="SUPFAM" id="SSF58104">
    <property type="entry name" value="Methyl-accepting chemotaxis protein (MCP) signaling domain"/>
    <property type="match status" value="1"/>
</dbReference>
<evidence type="ECO:0000256" key="5">
    <source>
        <dbReference type="ARBA" id="ARBA00029447"/>
    </source>
</evidence>
<dbReference type="InterPro" id="IPR003660">
    <property type="entry name" value="HAMP_dom"/>
</dbReference>
<feature type="domain" description="Methyl-accepting transducer" evidence="8">
    <location>
        <begin position="133"/>
        <end position="390"/>
    </location>
</feature>
<evidence type="ECO:0000256" key="7">
    <source>
        <dbReference type="SAM" id="Phobius"/>
    </source>
</evidence>
<name>A0A5R9G2X5_9BACL</name>
<keyword evidence="7" id="KW-1133">Transmembrane helix</keyword>
<evidence type="ECO:0000259" key="9">
    <source>
        <dbReference type="PROSITE" id="PS50885"/>
    </source>
</evidence>
<dbReference type="Gene3D" id="1.10.287.950">
    <property type="entry name" value="Methyl-accepting chemotaxis protein"/>
    <property type="match status" value="1"/>
</dbReference>
<sequence>MMNWFTNLSFNRKLQFGNYVVILAYTIVMLPFFIAFGRIAIGLLSLAVLGGLSVLFFRWLEKTLTEPIDDMTKAALAISKGDFTSRIEMQSDDTLGQLGAAFNKMIEKLRELLQETSRTSKHVFESSRDIYMKNENMKTVLEEVSTAANELASGAAQVSEEIAGVSVATKNIEQKVGAYTESTREMNAKSGQMMELVRKGLDSVETQTGGMRRNVQATANVSQTIHELAKQANGISQITRTISEIAEQTNLLSLNASIEAARAGEHGLGFAVVAQEVRKLAEESTGSTKEVFKLVRTIEQSIEKALVSMSENEQIVEEQTRLIAETEQVFSEIVRNVTFISEQIAVFAEESEQMLESSKQISGIVENISAFTQQSAAGTEQVSASMSEQIAAVRAIVAQSEQMTKLVSQLQQSMNVFKL</sequence>
<keyword evidence="3 7" id="KW-0472">Membrane</keyword>